<feature type="region of interest" description="Disordered" evidence="1">
    <location>
        <begin position="491"/>
        <end position="527"/>
    </location>
</feature>
<dbReference type="InterPro" id="IPR032691">
    <property type="entry name" value="Mon2/Sec7/BIG1-like_HUS"/>
</dbReference>
<feature type="region of interest" description="Disordered" evidence="1">
    <location>
        <begin position="1541"/>
        <end position="1576"/>
    </location>
</feature>
<dbReference type="SUPFAM" id="SSF48425">
    <property type="entry name" value="Sec7 domain"/>
    <property type="match status" value="1"/>
</dbReference>
<reference evidence="3 4" key="1">
    <citation type="submission" date="2020-01" db="EMBL/GenBank/DDBJ databases">
        <authorList>
            <consortium name="DOE Joint Genome Institute"/>
            <person name="Haridas S."/>
            <person name="Albert R."/>
            <person name="Binder M."/>
            <person name="Bloem J."/>
            <person name="Labutti K."/>
            <person name="Salamov A."/>
            <person name="Andreopoulos B."/>
            <person name="Baker S.E."/>
            <person name="Barry K."/>
            <person name="Bills G."/>
            <person name="Bluhm B.H."/>
            <person name="Cannon C."/>
            <person name="Castanera R."/>
            <person name="Culley D.E."/>
            <person name="Daum C."/>
            <person name="Ezra D."/>
            <person name="Gonzalez J.B."/>
            <person name="Henrissat B."/>
            <person name="Kuo A."/>
            <person name="Liang C."/>
            <person name="Lipzen A."/>
            <person name="Lutzoni F."/>
            <person name="Magnuson J."/>
            <person name="Mondo S."/>
            <person name="Nolan M."/>
            <person name="Ohm R."/>
            <person name="Pangilinan J."/>
            <person name="Park H.-J.H."/>
            <person name="Ramirez L."/>
            <person name="Alfaro M."/>
            <person name="Sun H."/>
            <person name="Tritt A."/>
            <person name="Yoshinaga Y."/>
            <person name="Zwiers L.-H.L."/>
            <person name="Turgeon B.G."/>
            <person name="Goodwin S.B."/>
            <person name="Spatafora J.W."/>
            <person name="Crous P.W."/>
            <person name="Grigoriev I.V."/>
        </authorList>
    </citation>
    <scope>NUCLEOTIDE SEQUENCE [LARGE SCALE GENOMIC DNA]</scope>
    <source>
        <strain evidence="3 4">CBS 611.86</strain>
    </source>
</reference>
<keyword evidence="4" id="KW-1185">Reference proteome</keyword>
<accession>A0A7C8MCD5</accession>
<dbReference type="OrthoDB" id="10258608at2759"/>
<dbReference type="Proteomes" id="UP000481861">
    <property type="component" value="Unassembled WGS sequence"/>
</dbReference>
<dbReference type="SUPFAM" id="SSF48371">
    <property type="entry name" value="ARM repeat"/>
    <property type="match status" value="1"/>
</dbReference>
<evidence type="ECO:0000313" key="4">
    <source>
        <dbReference type="Proteomes" id="UP000481861"/>
    </source>
</evidence>
<dbReference type="Gene3D" id="1.10.1000.11">
    <property type="entry name" value="Arf Nucleotide-binding Site Opener,domain 2"/>
    <property type="match status" value="1"/>
</dbReference>
<name>A0A7C8MCD5_9PLEO</name>
<dbReference type="InterPro" id="IPR000904">
    <property type="entry name" value="Sec7_dom"/>
</dbReference>
<dbReference type="CDD" id="cd00171">
    <property type="entry name" value="Sec7"/>
    <property type="match status" value="1"/>
</dbReference>
<dbReference type="Pfam" id="PF23325">
    <property type="entry name" value="TPR_28"/>
    <property type="match status" value="1"/>
</dbReference>
<proteinExistence type="predicted"/>
<evidence type="ECO:0000259" key="2">
    <source>
        <dbReference type="PROSITE" id="PS50190"/>
    </source>
</evidence>
<dbReference type="GO" id="GO:0005794">
    <property type="term" value="C:Golgi apparatus"/>
    <property type="evidence" value="ECO:0007669"/>
    <property type="project" value="UniProtKB-ARBA"/>
</dbReference>
<dbReference type="GO" id="GO:0005085">
    <property type="term" value="F:guanyl-nucleotide exchange factor activity"/>
    <property type="evidence" value="ECO:0007669"/>
    <property type="project" value="InterPro"/>
</dbReference>
<dbReference type="PROSITE" id="PS50190">
    <property type="entry name" value="SEC7"/>
    <property type="match status" value="1"/>
</dbReference>
<feature type="domain" description="SEC7" evidence="2">
    <location>
        <begin position="622"/>
        <end position="812"/>
    </location>
</feature>
<protein>
    <recommendedName>
        <fullName evidence="2">SEC7 domain-containing protein</fullName>
    </recommendedName>
</protein>
<feature type="compositionally biased region" description="Basic and acidic residues" evidence="1">
    <location>
        <begin position="303"/>
        <end position="314"/>
    </location>
</feature>
<dbReference type="GO" id="GO:0032012">
    <property type="term" value="P:regulation of ARF protein signal transduction"/>
    <property type="evidence" value="ECO:0007669"/>
    <property type="project" value="InterPro"/>
</dbReference>
<dbReference type="InterPro" id="IPR023394">
    <property type="entry name" value="Sec7_C_sf"/>
</dbReference>
<dbReference type="GO" id="GO:0016192">
    <property type="term" value="P:vesicle-mediated transport"/>
    <property type="evidence" value="ECO:0007669"/>
    <property type="project" value="UniProtKB-ARBA"/>
</dbReference>
<feature type="compositionally biased region" description="Polar residues" evidence="1">
    <location>
        <begin position="1109"/>
        <end position="1118"/>
    </location>
</feature>
<dbReference type="FunFam" id="1.10.1000.11:FF:000002">
    <property type="entry name" value="Cytohesin 1"/>
    <property type="match status" value="1"/>
</dbReference>
<sequence>MSSDGTEETSLGTLQDAITKLDSRPISVAVNPVALVVTECITVTSAMRKHARWAHSSVSAILGGASTKIPAIQKRDRAGQGITSGGELEEAVPSRWGLRGKKGKSMQDNPLMAAFARLRSDLKGCKDIRTFDTPSMLHPFLQVIRSSSTSAPITSLALIAITKFLSYNIIGHDSPRLPEAMQQLSSAITHCRFEASDSAADEIVLLRILKLMEGMISGPGGEVLGDESVCEMMETGLSMCCQARLSELLRRSAEIAMVSMCQVIFKRLKTLEIESPAELEALDEELEEDDKQDGLRMDPSMNGERDGGPRKVEEGQQLSSSERGQDDMDSNAPNPASSTLDLAATAEPEPLQPAVIKAYSLPSIRELLRVLVELLDPHDRQHTDTMRVMALRIVDVALEVAGPSIASHPSLANLAKDTLCRHLFQLVRSDNMAILNESLRVAGTLLATCRNVLKLQQELYLSYLVACLFPRVEIPLEPGIEPSLYEGVPQAPSLVKQPPQQQSSASGRSTPVPVKDRQKLGLEGGARKPDAREAMVENLGALVRIPSFMAELFVNYDCETDRGDVCMDIVGLLSRNAFPDSATWSTVNVPPLCLDALLGFVQSIADRLEEEPVTEGLPNPDALREQRARKKIIIRGATKFNESPKAGIAYLVSQGIIENPDDPKCIAEFVKGTTRVDKKVLGEFISKRSNEGILSAFIGLFDFRGLRTDEALRQLLNSFRLPGESALIERIMTEFSEQYYEKAQPEGIGHKDAIYVLTYAIIMLNTDQHNPNLKGSKRMKVEDFAKNLRGVNNGKDFDPEFLQSAYDSIRTREIILPEEHQDKNAYEHAWKELLMKVQSTKDLAICDTNIFDADMFAATWKPIVATLSYVFMSATDDAVFSRVVTGFDQCAQIAMKYGLSDALDHIISCLSYISTLAPDVPPSTSLNTEVQVEKKSVMVSETAVRFGRDGRAQLATVVLFQVIKGNEESIREGWNHLIHIMVNLFINSLIPPYFLSFQKTLALPPIPLQSPAQVIDRAERPADAGIFSALSSYVSSFANDEPPEPSDQEIEYTLCTVDTVKECHFEDILANISQLPIESLRSLLMSLLEQIPEDGSPRVIVVKPELPAPTTSPRSNGNKPKLNRPSYDPSLVFVLELATMLALRDEETVKELAKDVIESLASVIRDASKLHPILIARSVYYLLSLLKASNDFDFIRAPVLLHTFSSFSEDLLKQCAQPLLKGLSDCCKGPNGLRIELASSPDFWSILNTLHRVPEAAGDVFQLVEDLTTSPQPGITADNYEAAIALLNEFATAAQVGARQEQLLDQAARRGKAKPKKPEGSEIVVRGSKAMTIVFEMSSRAPMFIEQSHLERKEAWTAYWSPILKTLTHQCLNPCREIRQQAFSSLQRTLLSNDLASKDHKEWTAIFSEVLFPLITQLLKPEVYQSDPLGMSETRVRAATLLSRVFLHYLDLLAESDVMLDLWLKIITIMDRLINSGQGDSLEEAVSENLKNIILVMSNQGYLVPPDEKAEQEEFWNETWKRINRFLPDFFAELFPEEAKKPKTEAKAKEDKDNEKMAPKAEEEKVEDSLQEKAEA</sequence>
<dbReference type="EMBL" id="JAADJZ010000007">
    <property type="protein sequence ID" value="KAF2873421.1"/>
    <property type="molecule type" value="Genomic_DNA"/>
</dbReference>
<comment type="caution">
    <text evidence="3">The sequence shown here is derived from an EMBL/GenBank/DDBJ whole genome shotgun (WGS) entry which is preliminary data.</text>
</comment>
<dbReference type="PANTHER" id="PTHR10663">
    <property type="entry name" value="GUANYL-NUCLEOTIDE EXCHANGE FACTOR"/>
    <property type="match status" value="1"/>
</dbReference>
<feature type="compositionally biased region" description="Basic and acidic residues" evidence="1">
    <location>
        <begin position="514"/>
        <end position="527"/>
    </location>
</feature>
<dbReference type="InterPro" id="IPR016024">
    <property type="entry name" value="ARM-type_fold"/>
</dbReference>
<feature type="compositionally biased region" description="Polar residues" evidence="1">
    <location>
        <begin position="498"/>
        <end position="509"/>
    </location>
</feature>
<dbReference type="Pfam" id="PF01369">
    <property type="entry name" value="Sec7"/>
    <property type="match status" value="1"/>
</dbReference>
<dbReference type="Pfam" id="PF12783">
    <property type="entry name" value="Sec7-like_HUS"/>
    <property type="match status" value="1"/>
</dbReference>
<feature type="region of interest" description="Disordered" evidence="1">
    <location>
        <begin position="285"/>
        <end position="339"/>
    </location>
</feature>
<dbReference type="InterPro" id="IPR056604">
    <property type="entry name" value="GBF1-like_TPR"/>
</dbReference>
<dbReference type="SMART" id="SM00222">
    <property type="entry name" value="Sec7"/>
    <property type="match status" value="1"/>
</dbReference>
<gene>
    <name evidence="3" type="ORF">BDV95DRAFT_566977</name>
</gene>
<organism evidence="3 4">
    <name type="scientific">Massariosphaeria phaeospora</name>
    <dbReference type="NCBI Taxonomy" id="100035"/>
    <lineage>
        <taxon>Eukaryota</taxon>
        <taxon>Fungi</taxon>
        <taxon>Dikarya</taxon>
        <taxon>Ascomycota</taxon>
        <taxon>Pezizomycotina</taxon>
        <taxon>Dothideomycetes</taxon>
        <taxon>Pleosporomycetidae</taxon>
        <taxon>Pleosporales</taxon>
        <taxon>Pleosporales incertae sedis</taxon>
        <taxon>Massariosphaeria</taxon>
    </lineage>
</organism>
<feature type="region of interest" description="Disordered" evidence="1">
    <location>
        <begin position="1104"/>
        <end position="1124"/>
    </location>
</feature>
<dbReference type="Gene3D" id="1.10.220.20">
    <property type="match status" value="1"/>
</dbReference>
<dbReference type="InterPro" id="IPR035999">
    <property type="entry name" value="Sec7_dom_sf"/>
</dbReference>
<dbReference type="PANTHER" id="PTHR10663:SF388">
    <property type="entry name" value="GOLGI-SPECIFIC BREFELDIN A-RESISTANCE GUANINE NUCLEOTIDE EXCHANGE FACTOR 1"/>
    <property type="match status" value="1"/>
</dbReference>
<evidence type="ECO:0000256" key="1">
    <source>
        <dbReference type="SAM" id="MobiDB-lite"/>
    </source>
</evidence>
<evidence type="ECO:0000313" key="3">
    <source>
        <dbReference type="EMBL" id="KAF2873421.1"/>
    </source>
</evidence>